<dbReference type="SUPFAM" id="SSF63829">
    <property type="entry name" value="Calcium-dependent phosphotriesterase"/>
    <property type="match status" value="1"/>
</dbReference>
<protein>
    <recommendedName>
        <fullName evidence="5">Arylsulfotransferase ASST</fullName>
    </recommendedName>
</protein>
<accession>A0A927PL14</accession>
<dbReference type="Proteomes" id="UP000642993">
    <property type="component" value="Unassembled WGS sequence"/>
</dbReference>
<name>A0A927PL14_9ACTN</name>
<evidence type="ECO:0000256" key="1">
    <source>
        <dbReference type="SAM" id="MobiDB-lite"/>
    </source>
</evidence>
<dbReference type="InterPro" id="IPR053143">
    <property type="entry name" value="Arylsulfate_ST"/>
</dbReference>
<proteinExistence type="predicted"/>
<reference evidence="3" key="1">
    <citation type="submission" date="2020-09" db="EMBL/GenBank/DDBJ databases">
        <title>Hoyosella lacisalsi sp. nov., a halotolerant actinobacterium isolated from soil of Lake Gudzhirganskoe.</title>
        <authorList>
            <person name="Yang Q."/>
            <person name="Guo P.Y."/>
            <person name="Liu S.W."/>
            <person name="Li F.N."/>
            <person name="Sun C.H."/>
        </authorList>
    </citation>
    <scope>NUCLEOTIDE SEQUENCE</scope>
    <source>
        <strain evidence="3">G463</strain>
    </source>
</reference>
<sequence length="523" mass="55576">MRYRVARVVAACASMMLLAGCFKADEAPVFPATLDVGARTYITAPQLRPPVVAPMLYMESATPGSLLLAIEAAGQGNDDEDRDEGADGEGEASPEDARMVQPGVLLASGKGEPIWFLPAPDDVQIRTPSVQQLDGRPALTYWRGTSEGSDGEFVVLGSNYGETLSVRAGDGLVAAPRDMQLTPNGTAWLVATPVVRTVIDGEERAMRTTVLQEISLEDNSVLFQWDALNHIPATDSEIAAPEDPTEPWDYLGFAGLALAEDGDVLITGHGTGAIYRIDRESGDLDWRLGGKASDFVVDPEAAFRFPRDARLLPGGRLSLVDGATSSAHRGLTAEELEEAEDAGEEPAPPPASRGLVLDLNEVDRTASVAASFPHPFGWSSPGAGSHQVLPTGNSLVTWGEQGAITEFAPSGEIVRHLVFPASLRSSGAELVEWSGLPFVPPVVDARADDLATRVSVSWNGATPVNRWRIWAGPSEDELEVVRTVPHDGFETEAIIDGAFESVRVDALDVIGERIGSSAVTPVD</sequence>
<dbReference type="PANTHER" id="PTHR35340:SF5">
    <property type="entry name" value="ASST-DOMAIN-CONTAINING PROTEIN"/>
    <property type="match status" value="1"/>
</dbReference>
<evidence type="ECO:0008006" key="5">
    <source>
        <dbReference type="Google" id="ProtNLM"/>
    </source>
</evidence>
<evidence type="ECO:0000313" key="4">
    <source>
        <dbReference type="Proteomes" id="UP000642993"/>
    </source>
</evidence>
<feature type="chain" id="PRO_5037757424" description="Arylsulfotransferase ASST" evidence="2">
    <location>
        <begin position="25"/>
        <end position="523"/>
    </location>
</feature>
<gene>
    <name evidence="3" type="ORF">HT102_00275</name>
</gene>
<dbReference type="PROSITE" id="PS51257">
    <property type="entry name" value="PROKAR_LIPOPROTEIN"/>
    <property type="match status" value="1"/>
</dbReference>
<dbReference type="InterPro" id="IPR039535">
    <property type="entry name" value="ASST-like"/>
</dbReference>
<evidence type="ECO:0000256" key="2">
    <source>
        <dbReference type="SAM" id="SignalP"/>
    </source>
</evidence>
<dbReference type="AlphaFoldDB" id="A0A927PL14"/>
<organism evidence="3 4">
    <name type="scientific">Lolliginicoccus lacisalsi</name>
    <dbReference type="NCBI Taxonomy" id="2742202"/>
    <lineage>
        <taxon>Bacteria</taxon>
        <taxon>Bacillati</taxon>
        <taxon>Actinomycetota</taxon>
        <taxon>Actinomycetes</taxon>
        <taxon>Mycobacteriales</taxon>
        <taxon>Hoyosellaceae</taxon>
        <taxon>Lolliginicoccus</taxon>
    </lineage>
</organism>
<feature type="region of interest" description="Disordered" evidence="1">
    <location>
        <begin position="75"/>
        <end position="98"/>
    </location>
</feature>
<keyword evidence="2" id="KW-0732">Signal</keyword>
<keyword evidence="4" id="KW-1185">Reference proteome</keyword>
<dbReference type="RefSeq" id="WP_192037420.1">
    <property type="nucleotide sequence ID" value="NZ_JACYWE010000001.1"/>
</dbReference>
<evidence type="ECO:0000313" key="3">
    <source>
        <dbReference type="EMBL" id="MBD8504922.1"/>
    </source>
</evidence>
<dbReference type="EMBL" id="JACYWE010000001">
    <property type="protein sequence ID" value="MBD8504922.1"/>
    <property type="molecule type" value="Genomic_DNA"/>
</dbReference>
<feature type="compositionally biased region" description="Acidic residues" evidence="1">
    <location>
        <begin position="77"/>
        <end position="94"/>
    </location>
</feature>
<comment type="caution">
    <text evidence="3">The sequence shown here is derived from an EMBL/GenBank/DDBJ whole genome shotgun (WGS) entry which is preliminary data.</text>
</comment>
<dbReference type="Pfam" id="PF14269">
    <property type="entry name" value="Arylsulfotran_2"/>
    <property type="match status" value="1"/>
</dbReference>
<feature type="signal peptide" evidence="2">
    <location>
        <begin position="1"/>
        <end position="24"/>
    </location>
</feature>
<dbReference type="PANTHER" id="PTHR35340">
    <property type="entry name" value="PQQ ENZYME REPEAT PROTEIN-RELATED"/>
    <property type="match status" value="1"/>
</dbReference>